<reference evidence="3" key="1">
    <citation type="journal article" date="2020" name="Stud. Mycol.">
        <title>101 Dothideomycetes genomes: a test case for predicting lifestyles and emergence of pathogens.</title>
        <authorList>
            <person name="Haridas S."/>
            <person name="Albert R."/>
            <person name="Binder M."/>
            <person name="Bloem J."/>
            <person name="Labutti K."/>
            <person name="Salamov A."/>
            <person name="Andreopoulos B."/>
            <person name="Baker S."/>
            <person name="Barry K."/>
            <person name="Bills G."/>
            <person name="Bluhm B."/>
            <person name="Cannon C."/>
            <person name="Castanera R."/>
            <person name="Culley D."/>
            <person name="Daum C."/>
            <person name="Ezra D."/>
            <person name="Gonzalez J."/>
            <person name="Henrissat B."/>
            <person name="Kuo A."/>
            <person name="Liang C."/>
            <person name="Lipzen A."/>
            <person name="Lutzoni F."/>
            <person name="Magnuson J."/>
            <person name="Mondo S."/>
            <person name="Nolan M."/>
            <person name="Ohm R."/>
            <person name="Pangilinan J."/>
            <person name="Park H.-J."/>
            <person name="Ramirez L."/>
            <person name="Alfaro M."/>
            <person name="Sun H."/>
            <person name="Tritt A."/>
            <person name="Yoshinaga Y."/>
            <person name="Zwiers L.-H."/>
            <person name="Turgeon B."/>
            <person name="Goodwin S."/>
            <person name="Spatafora J."/>
            <person name="Crous P."/>
            <person name="Grigoriev I."/>
        </authorList>
    </citation>
    <scope>NUCLEOTIDE SEQUENCE</scope>
    <source>
        <strain evidence="3">CBS 119925</strain>
    </source>
</reference>
<sequence>MAVLDALPGLKVEVLVDGAPLEEFDDIANLGSDFPTISKFVKAVSGSEFAVKCSTDEEIKAPRGPPTIRLDSKVRLVEGVRQKKNGRHWLRKFRFSELETMEEGDDDDVEAGIRQRLATMGTIRVDVSFLCFAEADSKESTLSTQDWDIDVLPYKTVKKAGLSHSTNLGEHEEIAKITYTKVKRRGDTVGRFVFKYRSEDTLERLRVLPRPPSPVPVEAMSASSLSTDETRDALLRAQEKIRRLLVTNEKLLELKREAAAGGNKRKRTIESAASANGVVTGDDDDVVFLRDLGTICVSVVSILTEGHEPPRTTGKASRSKDMGVGPVSEKALKGKSLSHSVTLATHKEAPARRRIGKVPKIVKYGDVRGCYVFKYRSEAALKALWLLPRSPSPDGRELSDPSPQTLEQELGHAQEENGEHRQVKSETAGTAGTAGTTDTSPVTIKRGRDDTAMSSDDEVIFVKARRVR</sequence>
<keyword evidence="4" id="KW-1185">Reference proteome</keyword>
<feature type="region of interest" description="Disordered" evidence="1">
    <location>
        <begin position="391"/>
        <end position="457"/>
    </location>
</feature>
<feature type="domain" description="DUF7918" evidence="2">
    <location>
        <begin position="70"/>
        <end position="210"/>
    </location>
</feature>
<name>A0A6A6UVZ6_9PLEO</name>
<gene>
    <name evidence="3" type="ORF">M011DRAFT_481733</name>
</gene>
<feature type="region of interest" description="Disordered" evidence="1">
    <location>
        <begin position="306"/>
        <end position="345"/>
    </location>
</feature>
<feature type="compositionally biased region" description="Basic and acidic residues" evidence="1">
    <location>
        <begin position="409"/>
        <end position="424"/>
    </location>
</feature>
<dbReference type="PANTHER" id="PTHR36223">
    <property type="entry name" value="BETA-LACTAMASE-TYPE TRANSPEPTIDASE FOLD DOMAIN CONTAINING PROTEIN"/>
    <property type="match status" value="1"/>
</dbReference>
<dbReference type="PANTHER" id="PTHR36223:SF1">
    <property type="entry name" value="TRANSCRIPTION ELONGATION FACTOR EAF N-TERMINAL DOMAIN-CONTAINING PROTEIN"/>
    <property type="match status" value="1"/>
</dbReference>
<evidence type="ECO:0000259" key="2">
    <source>
        <dbReference type="Pfam" id="PF25534"/>
    </source>
</evidence>
<dbReference type="EMBL" id="MU006609">
    <property type="protein sequence ID" value="KAF2742442.1"/>
    <property type="molecule type" value="Genomic_DNA"/>
</dbReference>
<dbReference type="AlphaFoldDB" id="A0A6A6UVZ6"/>
<feature type="domain" description="DUF7918" evidence="2">
    <location>
        <begin position="9"/>
        <end position="60"/>
    </location>
</feature>
<organism evidence="3 4">
    <name type="scientific">Sporormia fimetaria CBS 119925</name>
    <dbReference type="NCBI Taxonomy" id="1340428"/>
    <lineage>
        <taxon>Eukaryota</taxon>
        <taxon>Fungi</taxon>
        <taxon>Dikarya</taxon>
        <taxon>Ascomycota</taxon>
        <taxon>Pezizomycotina</taxon>
        <taxon>Dothideomycetes</taxon>
        <taxon>Pleosporomycetidae</taxon>
        <taxon>Pleosporales</taxon>
        <taxon>Sporormiaceae</taxon>
        <taxon>Sporormia</taxon>
    </lineage>
</organism>
<evidence type="ECO:0000313" key="3">
    <source>
        <dbReference type="EMBL" id="KAF2742442.1"/>
    </source>
</evidence>
<dbReference type="InterPro" id="IPR057678">
    <property type="entry name" value="DUF7918"/>
</dbReference>
<protein>
    <recommendedName>
        <fullName evidence="2">DUF7918 domain-containing protein</fullName>
    </recommendedName>
</protein>
<proteinExistence type="predicted"/>
<evidence type="ECO:0000313" key="4">
    <source>
        <dbReference type="Proteomes" id="UP000799440"/>
    </source>
</evidence>
<feature type="compositionally biased region" description="Low complexity" evidence="1">
    <location>
        <begin position="427"/>
        <end position="437"/>
    </location>
</feature>
<dbReference type="Proteomes" id="UP000799440">
    <property type="component" value="Unassembled WGS sequence"/>
</dbReference>
<dbReference type="Pfam" id="PF25534">
    <property type="entry name" value="DUF7918"/>
    <property type="match status" value="3"/>
</dbReference>
<accession>A0A6A6UVZ6</accession>
<feature type="domain" description="DUF7918" evidence="2">
    <location>
        <begin position="283"/>
        <end position="390"/>
    </location>
</feature>
<dbReference type="OrthoDB" id="3364132at2759"/>
<evidence type="ECO:0000256" key="1">
    <source>
        <dbReference type="SAM" id="MobiDB-lite"/>
    </source>
</evidence>